<comment type="caution">
    <text evidence="1">The sequence shown here is derived from an EMBL/GenBank/DDBJ whole genome shotgun (WGS) entry which is preliminary data.</text>
</comment>
<name>A0A8J4PL09_9MYCE</name>
<dbReference type="Proteomes" id="UP000695562">
    <property type="component" value="Unassembled WGS sequence"/>
</dbReference>
<dbReference type="PANTHER" id="PTHR32134:SF92">
    <property type="entry name" value="FNIP REPEAT-CONTAINING PROTEIN"/>
    <property type="match status" value="1"/>
</dbReference>
<protein>
    <submittedName>
        <fullName evidence="1">Uncharacterized protein</fullName>
    </submittedName>
</protein>
<dbReference type="EMBL" id="AJWJ01000760">
    <property type="protein sequence ID" value="KAF2069054.1"/>
    <property type="molecule type" value="Genomic_DNA"/>
</dbReference>
<evidence type="ECO:0000313" key="1">
    <source>
        <dbReference type="EMBL" id="KAF2069054.1"/>
    </source>
</evidence>
<sequence>MLTAGVLPQQLEKLEINSYIHQINKGDLHATLTSLFTYLGLSSFNQPITADILPSTLQVFIFSVYKSTIPDNLKFTHLSCLSVNTLNAKIADTIQSGKIEIMFEKLEQGIVLSDPIKDLSLIQIDYSEEEGSTYVPTITKGLLPSKLESFTSEGLSLEAYAIPNSCIYVEIDKSEFEQDQLPQSVQIIKITVQEWVNKYSKITSIKTVSVGNIFYSL</sequence>
<organism evidence="1 2">
    <name type="scientific">Polysphondylium violaceum</name>
    <dbReference type="NCBI Taxonomy" id="133409"/>
    <lineage>
        <taxon>Eukaryota</taxon>
        <taxon>Amoebozoa</taxon>
        <taxon>Evosea</taxon>
        <taxon>Eumycetozoa</taxon>
        <taxon>Dictyostelia</taxon>
        <taxon>Dictyosteliales</taxon>
        <taxon>Dictyosteliaceae</taxon>
        <taxon>Polysphondylium</taxon>
    </lineage>
</organism>
<evidence type="ECO:0000313" key="2">
    <source>
        <dbReference type="Proteomes" id="UP000695562"/>
    </source>
</evidence>
<dbReference type="PANTHER" id="PTHR32134">
    <property type="entry name" value="FNIP REPEAT-CONTAINING PROTEIN"/>
    <property type="match status" value="1"/>
</dbReference>
<keyword evidence="2" id="KW-1185">Reference proteome</keyword>
<proteinExistence type="predicted"/>
<reference evidence="1" key="1">
    <citation type="submission" date="2020-01" db="EMBL/GenBank/DDBJ databases">
        <title>Development of genomics and gene disruption for Polysphondylium violaceum indicates a role for the polyketide synthase stlB in stalk morphogenesis.</title>
        <authorList>
            <person name="Narita B."/>
            <person name="Kawabe Y."/>
            <person name="Kin K."/>
            <person name="Saito T."/>
            <person name="Gibbs R."/>
            <person name="Kuspa A."/>
            <person name="Muzny D."/>
            <person name="Queller D."/>
            <person name="Richards S."/>
            <person name="Strassman J."/>
            <person name="Sucgang R."/>
            <person name="Worley K."/>
            <person name="Schaap P."/>
        </authorList>
    </citation>
    <scope>NUCLEOTIDE SEQUENCE</scope>
    <source>
        <strain evidence="1">QSvi11</strain>
    </source>
</reference>
<dbReference type="AlphaFoldDB" id="A0A8J4PL09"/>
<dbReference type="InterPro" id="IPR051251">
    <property type="entry name" value="STK_FNIP-Repeat"/>
</dbReference>
<accession>A0A8J4PL09</accession>
<gene>
    <name evidence="1" type="ORF">CYY_009626</name>
</gene>